<sequence length="136" mass="15184">MKNMQLALIYANQLITMTLTRNKLDHISGPPECVDGHVMWHVDRISGVDAQDDIADAHSTVIGGGAAIDNFSHENRRIVLHMWIIAAAGDTEAQTLSAFFQNDVLEFPFFGILDATVCLQKRIEYSHCKSVEMKIK</sequence>
<accession>A0A915HF19</accession>
<dbReference type="Proteomes" id="UP000887565">
    <property type="component" value="Unplaced"/>
</dbReference>
<organism evidence="1 2">
    <name type="scientific">Romanomermis culicivorax</name>
    <name type="common">Nematode worm</name>
    <dbReference type="NCBI Taxonomy" id="13658"/>
    <lineage>
        <taxon>Eukaryota</taxon>
        <taxon>Metazoa</taxon>
        <taxon>Ecdysozoa</taxon>
        <taxon>Nematoda</taxon>
        <taxon>Enoplea</taxon>
        <taxon>Dorylaimia</taxon>
        <taxon>Mermithida</taxon>
        <taxon>Mermithoidea</taxon>
        <taxon>Mermithidae</taxon>
        <taxon>Romanomermis</taxon>
    </lineage>
</organism>
<keyword evidence="1" id="KW-1185">Reference proteome</keyword>
<dbReference type="WBParaSite" id="nRc.2.0.1.t00269-RA">
    <property type="protein sequence ID" value="nRc.2.0.1.t00269-RA"/>
    <property type="gene ID" value="nRc.2.0.1.g00269"/>
</dbReference>
<evidence type="ECO:0000313" key="1">
    <source>
        <dbReference type="Proteomes" id="UP000887565"/>
    </source>
</evidence>
<protein>
    <submittedName>
        <fullName evidence="2">Uncharacterized protein</fullName>
    </submittedName>
</protein>
<name>A0A915HF19_ROMCU</name>
<evidence type="ECO:0000313" key="2">
    <source>
        <dbReference type="WBParaSite" id="nRc.2.0.1.t00269-RA"/>
    </source>
</evidence>
<reference evidence="2" key="1">
    <citation type="submission" date="2022-11" db="UniProtKB">
        <authorList>
            <consortium name="WormBaseParasite"/>
        </authorList>
    </citation>
    <scope>IDENTIFICATION</scope>
</reference>
<dbReference type="AlphaFoldDB" id="A0A915HF19"/>
<proteinExistence type="predicted"/>